<evidence type="ECO:0000259" key="2">
    <source>
        <dbReference type="Pfam" id="PF00188"/>
    </source>
</evidence>
<dbReference type="EMBL" id="JAKWJU010000002">
    <property type="protein sequence ID" value="MCH6162841.1"/>
    <property type="molecule type" value="Genomic_DNA"/>
</dbReference>
<dbReference type="PANTHER" id="PTHR31157">
    <property type="entry name" value="SCP DOMAIN-CONTAINING PROTEIN"/>
    <property type="match status" value="1"/>
</dbReference>
<proteinExistence type="predicted"/>
<dbReference type="Proteomes" id="UP001166784">
    <property type="component" value="Unassembled WGS sequence"/>
</dbReference>
<dbReference type="PANTHER" id="PTHR31157:SF1">
    <property type="entry name" value="SCP DOMAIN-CONTAINING PROTEIN"/>
    <property type="match status" value="1"/>
</dbReference>
<keyword evidence="4" id="KW-1185">Reference proteome</keyword>
<accession>A0ABS9T2T8</accession>
<gene>
    <name evidence="3" type="ORF">MMA15_21350</name>
</gene>
<reference evidence="3" key="2">
    <citation type="journal article" date="2023" name="Int. J. Syst. Evol. Microbiol.">
        <title>Streptomyces marispadix sp. nov., isolated from marine beach sediment of the Northern Coast of Portugal.</title>
        <authorList>
            <person name="dos Santos J.D.N."/>
            <person name="Vitorino I.R."/>
            <person name="Kallscheuer N."/>
            <person name="Srivastava A."/>
            <person name="Krautwurst S."/>
            <person name="Marz M."/>
            <person name="Jogler C."/>
            <person name="Lobo Da Cunha A."/>
            <person name="Catita J."/>
            <person name="Goncalves H."/>
            <person name="Gonzalez I."/>
            <person name="Reyes F."/>
            <person name="Lage O.M."/>
        </authorList>
    </citation>
    <scope>NUCLEOTIDE SEQUENCE</scope>
    <source>
        <strain evidence="3">M600PL45_2</strain>
    </source>
</reference>
<name>A0ABS9T2T8_9ACTN</name>
<dbReference type="InterPro" id="IPR014044">
    <property type="entry name" value="CAP_dom"/>
</dbReference>
<evidence type="ECO:0000313" key="4">
    <source>
        <dbReference type="Proteomes" id="UP001166784"/>
    </source>
</evidence>
<comment type="caution">
    <text evidence="3">The sequence shown here is derived from an EMBL/GenBank/DDBJ whole genome shotgun (WGS) entry which is preliminary data.</text>
</comment>
<dbReference type="CDD" id="cd05379">
    <property type="entry name" value="CAP_bacterial"/>
    <property type="match status" value="1"/>
</dbReference>
<feature type="region of interest" description="Disordered" evidence="1">
    <location>
        <begin position="1"/>
        <end position="150"/>
    </location>
</feature>
<feature type="domain" description="SCP" evidence="2">
    <location>
        <begin position="152"/>
        <end position="266"/>
    </location>
</feature>
<sequence>MAMGAVAVASTVVPQPGGTAGTQYSDVEAGGPPDQSSKPNVPAPEGGSEDPIGDGGSQGGNVPPDTSRPGNQDPGSSQPSEPGGGNDSQRPAPGDGQSDGNNQGSGAGNGQGSGGGSDNGSGKGKAQGSGAGNSQGASRPVGKTTRDEADVLALVNDEREDVGCKPLKASKELSDLAGDFSREMAIEGFFSHLAPDGSSPWDRAEDLGILDLGGENIARGQESPESVVEDWMASPSHRANILNCEYRTMGVGEYIDDDGPWWTQDFGY</sequence>
<dbReference type="Pfam" id="PF00188">
    <property type="entry name" value="CAP"/>
    <property type="match status" value="1"/>
</dbReference>
<dbReference type="Gene3D" id="3.40.33.10">
    <property type="entry name" value="CAP"/>
    <property type="match status" value="1"/>
</dbReference>
<reference evidence="3" key="1">
    <citation type="submission" date="2022-03" db="EMBL/GenBank/DDBJ databases">
        <authorList>
            <person name="Santos J.D.N."/>
            <person name="Kallscheuer N."/>
            <person name="Jogler C."/>
            <person name="Lage O.M."/>
        </authorList>
    </citation>
    <scope>NUCLEOTIDE SEQUENCE</scope>
    <source>
        <strain evidence="3">M600PL45_2</strain>
    </source>
</reference>
<evidence type="ECO:0000313" key="3">
    <source>
        <dbReference type="EMBL" id="MCH6162841.1"/>
    </source>
</evidence>
<organism evidence="3 4">
    <name type="scientific">Streptomyces marispadix</name>
    <dbReference type="NCBI Taxonomy" id="2922868"/>
    <lineage>
        <taxon>Bacteria</taxon>
        <taxon>Bacillati</taxon>
        <taxon>Actinomycetota</taxon>
        <taxon>Actinomycetes</taxon>
        <taxon>Kitasatosporales</taxon>
        <taxon>Streptomycetaceae</taxon>
        <taxon>Streptomyces</taxon>
    </lineage>
</organism>
<dbReference type="RefSeq" id="WP_241061732.1">
    <property type="nucleotide sequence ID" value="NZ_JAKWJU010000002.1"/>
</dbReference>
<evidence type="ECO:0000256" key="1">
    <source>
        <dbReference type="SAM" id="MobiDB-lite"/>
    </source>
</evidence>
<feature type="compositionally biased region" description="Gly residues" evidence="1">
    <location>
        <begin position="103"/>
        <end position="133"/>
    </location>
</feature>
<protein>
    <submittedName>
        <fullName evidence="3">CAP domain-containing protein</fullName>
    </submittedName>
</protein>
<dbReference type="SUPFAM" id="SSF55797">
    <property type="entry name" value="PR-1-like"/>
    <property type="match status" value="1"/>
</dbReference>
<dbReference type="InterPro" id="IPR035940">
    <property type="entry name" value="CAP_sf"/>
</dbReference>